<dbReference type="PANTHER" id="PTHR13179:SF8">
    <property type="entry name" value="GATOR COMPLEX PROTEIN DEPDC5"/>
    <property type="match status" value="1"/>
</dbReference>
<dbReference type="GO" id="GO:0005774">
    <property type="term" value="C:vacuolar membrane"/>
    <property type="evidence" value="ECO:0007669"/>
    <property type="project" value="UniProtKB-SubCell"/>
</dbReference>
<proteinExistence type="inferred from homology"/>
<evidence type="ECO:0000259" key="8">
    <source>
        <dbReference type="PROSITE" id="PS50186"/>
    </source>
</evidence>
<dbReference type="OrthoDB" id="39497at2759"/>
<dbReference type="SUPFAM" id="SSF46785">
    <property type="entry name" value="Winged helix' DNA-binding domain"/>
    <property type="match status" value="1"/>
</dbReference>
<dbReference type="InterPro" id="IPR027244">
    <property type="entry name" value="IML1"/>
</dbReference>
<evidence type="ECO:0000256" key="2">
    <source>
        <dbReference type="ARBA" id="ARBA00005643"/>
    </source>
</evidence>
<dbReference type="GO" id="GO:0010508">
    <property type="term" value="P:positive regulation of autophagy"/>
    <property type="evidence" value="ECO:0007669"/>
    <property type="project" value="TreeGrafter"/>
</dbReference>
<keyword evidence="5" id="KW-0926">Vacuole</keyword>
<dbReference type="GO" id="GO:1990130">
    <property type="term" value="C:GATOR1 complex"/>
    <property type="evidence" value="ECO:0007669"/>
    <property type="project" value="TreeGrafter"/>
</dbReference>
<dbReference type="CDD" id="cd04449">
    <property type="entry name" value="DEP_DEPDC5-like"/>
    <property type="match status" value="1"/>
</dbReference>
<feature type="compositionally biased region" description="Low complexity" evidence="7">
    <location>
        <begin position="73"/>
        <end position="98"/>
    </location>
</feature>
<comment type="caution">
    <text evidence="9">The sequence shown here is derived from an EMBL/GenBank/DDBJ whole genome shotgun (WGS) entry which is preliminary data.</text>
</comment>
<feature type="compositionally biased region" description="Polar residues" evidence="7">
    <location>
        <begin position="1752"/>
        <end position="1763"/>
    </location>
</feature>
<evidence type="ECO:0000256" key="1">
    <source>
        <dbReference type="ARBA" id="ARBA00004148"/>
    </source>
</evidence>
<dbReference type="Pfam" id="PF12257">
    <property type="entry name" value="IML1"/>
    <property type="match status" value="1"/>
</dbReference>
<name>A0A8H7UQR2_9FUNG</name>
<dbReference type="InterPro" id="IPR036390">
    <property type="entry name" value="WH_DNA-bd_sf"/>
</dbReference>
<evidence type="ECO:0000313" key="9">
    <source>
        <dbReference type="EMBL" id="KAG2187494.1"/>
    </source>
</evidence>
<dbReference type="InterPro" id="IPR036388">
    <property type="entry name" value="WH-like_DNA-bd_sf"/>
</dbReference>
<dbReference type="InterPro" id="IPR048255">
    <property type="entry name" value="IML1_N"/>
</dbReference>
<keyword evidence="10" id="KW-1185">Reference proteome</keyword>
<feature type="region of interest" description="Disordered" evidence="7">
    <location>
        <begin position="73"/>
        <end position="102"/>
    </location>
</feature>
<organism evidence="9 10">
    <name type="scientific">Umbelopsis vinacea</name>
    <dbReference type="NCBI Taxonomy" id="44442"/>
    <lineage>
        <taxon>Eukaryota</taxon>
        <taxon>Fungi</taxon>
        <taxon>Fungi incertae sedis</taxon>
        <taxon>Mucoromycota</taxon>
        <taxon>Mucoromycotina</taxon>
        <taxon>Umbelopsidomycetes</taxon>
        <taxon>Umbelopsidales</taxon>
        <taxon>Umbelopsidaceae</taxon>
        <taxon>Umbelopsis</taxon>
    </lineage>
</organism>
<reference evidence="9" key="1">
    <citation type="submission" date="2020-12" db="EMBL/GenBank/DDBJ databases">
        <title>Metabolic potential, ecology and presence of endohyphal bacteria is reflected in genomic diversity of Mucoromycotina.</title>
        <authorList>
            <person name="Muszewska A."/>
            <person name="Okrasinska A."/>
            <person name="Steczkiewicz K."/>
            <person name="Drgas O."/>
            <person name="Orlowska M."/>
            <person name="Perlinska-Lenart U."/>
            <person name="Aleksandrzak-Piekarczyk T."/>
            <person name="Szatraj K."/>
            <person name="Zielenkiewicz U."/>
            <person name="Pilsyk S."/>
            <person name="Malc E."/>
            <person name="Mieczkowski P."/>
            <person name="Kruszewska J.S."/>
            <person name="Biernat P."/>
            <person name="Pawlowska J."/>
        </authorList>
    </citation>
    <scope>NUCLEOTIDE SEQUENCE</scope>
    <source>
        <strain evidence="9">WA0000051536</strain>
    </source>
</reference>
<keyword evidence="6" id="KW-0472">Membrane</keyword>
<dbReference type="EMBL" id="JAEPRA010000003">
    <property type="protein sequence ID" value="KAG2187494.1"/>
    <property type="molecule type" value="Genomic_DNA"/>
</dbReference>
<sequence length="1777" mass="199781">MAPARAASPVTSAIKAHKPQPPLQLQPPKVLTLWVHENTSTFANYDCVVNPEFLPNIRPRQVLRLTLSKSSQQQQQLASGSPAQTQHQKQQQQTQAQTDRSPSITEPIIVQVAEVDKSQIEKKLQISLHKDLADKLIWRSRLEVVVEPIDTAPVMLRHIELAFSDQYIGRSDMWRLQQSLRGTCVYSEKKILYAGLIKATVKRLFSKDGMVTSGYVDSSTRAIFRSGSAKFFLFIQMSKEMWDFDEDGELYFEKVVNNFLPDLFNRWSSISTNHVVSIVLFSRVFYSATDDVGDDPSVNVAEDGRLYKDFYKVIADWETTENWMSYIGPLKREQLSFQRDILLRKIGGKTVVCGEVSLAYEGNVLEAINLALNPFDRHYIDRDLLRSGLSIIMITPGAGKFSTSKKLLRLTNERMTDNGIAMDLVCLSQVPLHVTPLFVFKSSPPPPPPPPEEASNGKDGNSQAATKPVKIPNVSPGMHPPTNGAVTKQKTIALQDPLYYEDTDKERSNHYAVPHWVDCSFFQHSTGRFVKSEKFTSRCKMYEIQMMGIMEHDMANISIPLIESESEKPQSEPDDEPPSVERFINAAANPISNLSTSLQKTMTLARVNEHTVNSSSLKNENYLSRSGPIADPTPVHLEHKDSEPTDANIPNEANQEIDFDVYDSLAFKRTERPRFARQLTTSSVSKIPIGPPFSGARSDSVPHHSSSLDTDQITHPIVDPRIMALGAGGSREMGRANTIGVLPDDNINFDYNKTWNHAENKKVASILSTSHQGSLRISFEAANKKDNESINRGMDGFRASPKDDTLSRYGLPRSEFRRSAAALQMTNAAQSSSFDKQPMDEDEPFTNGRSTVEPVPIKNGLYATSRSSTERRKSLTHHSGHSPRTGVLSTSVTSMNRNSGNSDLAKTNAINATTTSGNRPSPRTWTRSSYNKQSIAVNPCNPKEMGTIFTSHLRRWQHAVPKFDHNNSGPAVHWRSLVTPACLPLTTDYFPPPEELENMYDHYMYTVSASEDVNLYQAGDRSMPEYKKTENLLNEMISQRLAQGFQIIVEGAANMPVQKQMPIKGFVASNADPTASSASFITKDNKDMPNVSISGSTLAALVKTNSNGPLVNDNQTKNAVSKSNVSYLSMGHQVHKLTFDSSGQNVEVRRYVRQIKYNTDKTIYHCAIWPKHINGYGQKTVNFNYPNLVYAWNYLDHLVAGYQEELTDNLRFWRSRFIVVPMERLPANHNIIGGANDVLDDEEKRLALFDTWWQSLRKAKSLTPSEREDMQKGAKKEIGNEFSLCLTTMDPSAYIAKEAEKALKPIDVRAVTPTISSPNLSKESKSKAIADAMRDPVYGLRIYDRRWHFTMFRNAFVGSEFVDWLIRTFPDIDTREDGEKFGTALMNRTPPLFVSSSNRHGFLDGHYFYRLTGTFALAQNNAWYTKTSPLKINTTADMSDASSANGDHHSANKTKLEFDMSRFIIIDADTNQRTDRRETAILHYDTLHNPENCYHFQLNWLGCTSQLIQDLLHTWSRQAERCGLKLVEGSVEQAFEDSENENPFQTPVPIRLAVQPPPIDLLQSRVKVPDQFYEIALVRHLGFVLDVEADSKFDKAEKGGVEVKYSYIKTPYPYDQYIHRSGVAFVQIRPRGDGFYWVNNRLFTNHTTTLLSRVKREREFSATTGHQWSNANANSTSAMTHPDTLLRSFQDFCDDPVKLNEFWESTTRNLIVKNGLGWVYENAGQVDTIADGVDSDTATLDPSTPTLLGKTMTNESVNSNNSYFVDPPASKGPADTD</sequence>
<protein>
    <recommendedName>
        <fullName evidence="3">Vacuolar membrane-associated protein IML1</fullName>
    </recommendedName>
    <alternativeName>
        <fullName evidence="4">Vacuolar membrane-associated protein iml1</fullName>
    </alternativeName>
</protein>
<dbReference type="GO" id="GO:1904262">
    <property type="term" value="P:negative regulation of TORC1 signaling"/>
    <property type="evidence" value="ECO:0007669"/>
    <property type="project" value="TreeGrafter"/>
</dbReference>
<feature type="region of interest" description="Disordered" evidence="7">
    <location>
        <begin position="441"/>
        <end position="486"/>
    </location>
</feature>
<dbReference type="InterPro" id="IPR000591">
    <property type="entry name" value="DEP_dom"/>
</dbReference>
<feature type="compositionally biased region" description="Pro residues" evidence="7">
    <location>
        <begin position="443"/>
        <end position="452"/>
    </location>
</feature>
<dbReference type="SMART" id="SM00049">
    <property type="entry name" value="DEP"/>
    <property type="match status" value="1"/>
</dbReference>
<feature type="compositionally biased region" description="Polar residues" evidence="7">
    <location>
        <begin position="824"/>
        <end position="835"/>
    </location>
</feature>
<evidence type="ECO:0000256" key="5">
    <source>
        <dbReference type="ARBA" id="ARBA00022554"/>
    </source>
</evidence>
<evidence type="ECO:0000256" key="6">
    <source>
        <dbReference type="ARBA" id="ARBA00023136"/>
    </source>
</evidence>
<dbReference type="PROSITE" id="PS50186">
    <property type="entry name" value="DEP"/>
    <property type="match status" value="1"/>
</dbReference>
<feature type="domain" description="DEP" evidence="8">
    <location>
        <begin position="1336"/>
        <end position="1413"/>
    </location>
</feature>
<dbReference type="Pfam" id="PF19418">
    <property type="entry name" value="DEPDC5_CTD"/>
    <property type="match status" value="1"/>
</dbReference>
<evidence type="ECO:0000256" key="4">
    <source>
        <dbReference type="ARBA" id="ARBA00021881"/>
    </source>
</evidence>
<gene>
    <name evidence="9" type="ORF">INT44_005183</name>
</gene>
<dbReference type="Pfam" id="PF24438">
    <property type="entry name" value="IML1_N_fung"/>
    <property type="match status" value="1"/>
</dbReference>
<comment type="similarity">
    <text evidence="2">Belongs to the IML1 family.</text>
</comment>
<dbReference type="Pfam" id="PF00610">
    <property type="entry name" value="DEP"/>
    <property type="match status" value="1"/>
</dbReference>
<comment type="subcellular location">
    <subcellularLocation>
        <location evidence="1">Vacuole membrane</location>
        <topology evidence="1">Peripheral membrane protein</topology>
    </subcellularLocation>
</comment>
<dbReference type="Proteomes" id="UP000612746">
    <property type="component" value="Unassembled WGS sequence"/>
</dbReference>
<feature type="compositionally biased region" description="Polar residues" evidence="7">
    <location>
        <begin position="887"/>
        <end position="927"/>
    </location>
</feature>
<dbReference type="PANTHER" id="PTHR13179">
    <property type="entry name" value="DEP DOMAIN CONTAINING PROTEIN 5"/>
    <property type="match status" value="1"/>
</dbReference>
<evidence type="ECO:0000313" key="10">
    <source>
        <dbReference type="Proteomes" id="UP000612746"/>
    </source>
</evidence>
<dbReference type="Gene3D" id="1.10.10.10">
    <property type="entry name" value="Winged helix-like DNA-binding domain superfamily/Winged helix DNA-binding domain"/>
    <property type="match status" value="1"/>
</dbReference>
<feature type="region of interest" description="Disordered" evidence="7">
    <location>
        <begin position="1"/>
        <end position="25"/>
    </location>
</feature>
<evidence type="ECO:0000256" key="3">
    <source>
        <dbReference type="ARBA" id="ARBA00018529"/>
    </source>
</evidence>
<dbReference type="InterPro" id="IPR057068">
    <property type="entry name" value="IML1_N_fung"/>
</dbReference>
<feature type="region of interest" description="Disordered" evidence="7">
    <location>
        <begin position="790"/>
        <end position="809"/>
    </location>
</feature>
<dbReference type="GO" id="GO:0005096">
    <property type="term" value="F:GTPase activator activity"/>
    <property type="evidence" value="ECO:0007669"/>
    <property type="project" value="InterPro"/>
</dbReference>
<feature type="region of interest" description="Disordered" evidence="7">
    <location>
        <begin position="823"/>
        <end position="927"/>
    </location>
</feature>
<dbReference type="GO" id="GO:0035556">
    <property type="term" value="P:intracellular signal transduction"/>
    <property type="evidence" value="ECO:0007669"/>
    <property type="project" value="InterPro"/>
</dbReference>
<feature type="region of interest" description="Disordered" evidence="7">
    <location>
        <begin position="686"/>
        <end position="711"/>
    </location>
</feature>
<accession>A0A8H7UQR2</accession>
<feature type="region of interest" description="Disordered" evidence="7">
    <location>
        <begin position="1752"/>
        <end position="1777"/>
    </location>
</feature>
<evidence type="ECO:0000256" key="7">
    <source>
        <dbReference type="SAM" id="MobiDB-lite"/>
    </source>
</evidence>
<dbReference type="InterPro" id="IPR045838">
    <property type="entry name" value="DEPDC5_CTD"/>
</dbReference>